<feature type="compositionally biased region" description="Polar residues" evidence="2">
    <location>
        <begin position="1"/>
        <end position="13"/>
    </location>
</feature>
<evidence type="ECO:0000256" key="1">
    <source>
        <dbReference type="PROSITE-ProRule" id="PRU00176"/>
    </source>
</evidence>
<feature type="region of interest" description="Disordered" evidence="2">
    <location>
        <begin position="614"/>
        <end position="750"/>
    </location>
</feature>
<dbReference type="WBParaSite" id="EN70_2304">
    <property type="protein sequence ID" value="EN70_2304"/>
    <property type="gene ID" value="EN70_2304"/>
</dbReference>
<dbReference type="Gene3D" id="3.30.70.330">
    <property type="match status" value="1"/>
</dbReference>
<keyword evidence="5" id="KW-1185">Reference proteome</keyword>
<feature type="compositionally biased region" description="Polar residues" evidence="2">
    <location>
        <begin position="714"/>
        <end position="733"/>
    </location>
</feature>
<dbReference type="GO" id="GO:0003723">
    <property type="term" value="F:RNA binding"/>
    <property type="evidence" value="ECO:0007669"/>
    <property type="project" value="UniProtKB-UniRule"/>
</dbReference>
<feature type="region of interest" description="Disordered" evidence="2">
    <location>
        <begin position="253"/>
        <end position="286"/>
    </location>
</feature>
<reference evidence="6" key="2">
    <citation type="submission" date="2016-11" db="UniProtKB">
        <authorList>
            <consortium name="WormBaseParasite"/>
        </authorList>
    </citation>
    <scope>IDENTIFICATION</scope>
</reference>
<feature type="compositionally biased region" description="Basic and acidic residues" evidence="2">
    <location>
        <begin position="400"/>
        <end position="412"/>
    </location>
</feature>
<feature type="region of interest" description="Disordered" evidence="2">
    <location>
        <begin position="54"/>
        <end position="89"/>
    </location>
</feature>
<evidence type="ECO:0000259" key="3">
    <source>
        <dbReference type="PROSITE" id="PS50102"/>
    </source>
</evidence>
<accession>A0A1S0U066</accession>
<feature type="compositionally biased region" description="Basic and acidic residues" evidence="2">
    <location>
        <begin position="14"/>
        <end position="24"/>
    </location>
</feature>
<proteinExistence type="predicted"/>
<name>A0A1I7VGJ5_LOALO</name>
<dbReference type="SMART" id="SM00360">
    <property type="entry name" value="RRM"/>
    <property type="match status" value="1"/>
</dbReference>
<dbReference type="CTD" id="9942765"/>
<dbReference type="SUPFAM" id="SSF54928">
    <property type="entry name" value="RNA-binding domain, RBD"/>
    <property type="match status" value="1"/>
</dbReference>
<feature type="domain" description="RRM" evidence="3">
    <location>
        <begin position="182"/>
        <end position="256"/>
    </location>
</feature>
<gene>
    <name evidence="4 6" type="ORF">LOAG_05351</name>
</gene>
<dbReference type="AlphaFoldDB" id="A0A1I7VGJ5"/>
<evidence type="ECO:0000313" key="5">
    <source>
        <dbReference type="Proteomes" id="UP000095285"/>
    </source>
</evidence>
<organism evidence="5 6">
    <name type="scientific">Loa loa</name>
    <name type="common">Eye worm</name>
    <name type="synonym">Filaria loa</name>
    <dbReference type="NCBI Taxonomy" id="7209"/>
    <lineage>
        <taxon>Eukaryota</taxon>
        <taxon>Metazoa</taxon>
        <taxon>Ecdysozoa</taxon>
        <taxon>Nematoda</taxon>
        <taxon>Chromadorea</taxon>
        <taxon>Rhabditida</taxon>
        <taxon>Spirurina</taxon>
        <taxon>Spiruromorpha</taxon>
        <taxon>Filarioidea</taxon>
        <taxon>Onchocercidae</taxon>
        <taxon>Loa</taxon>
    </lineage>
</organism>
<dbReference type="KEGG" id="loa:LOAG_05351"/>
<feature type="compositionally biased region" description="Polar residues" evidence="2">
    <location>
        <begin position="678"/>
        <end position="705"/>
    </location>
</feature>
<evidence type="ECO:0000313" key="6">
    <source>
        <dbReference type="WBParaSite" id="EN70_2304"/>
    </source>
</evidence>
<dbReference type="OrthoDB" id="1748655at2759"/>
<feature type="compositionally biased region" description="Basic and acidic residues" evidence="2">
    <location>
        <begin position="662"/>
        <end position="675"/>
    </location>
</feature>
<evidence type="ECO:0000313" key="4">
    <source>
        <dbReference type="EMBL" id="EFO23127.1"/>
    </source>
</evidence>
<dbReference type="STRING" id="7209.A0A1I7VGJ5"/>
<dbReference type="InterPro" id="IPR012677">
    <property type="entry name" value="Nucleotide-bd_a/b_plait_sf"/>
</dbReference>
<accession>A0A1I7VGJ5</accession>
<feature type="region of interest" description="Disordered" evidence="2">
    <location>
        <begin position="1"/>
        <end position="24"/>
    </location>
</feature>
<dbReference type="RefSeq" id="XP_003140940.1">
    <property type="nucleotide sequence ID" value="XM_003140892.2"/>
</dbReference>
<dbReference type="EMBL" id="JH712124">
    <property type="protein sequence ID" value="EFO23127.1"/>
    <property type="molecule type" value="Genomic_DNA"/>
</dbReference>
<dbReference type="OMA" id="MPKYIEP"/>
<dbReference type="PROSITE" id="PS50102">
    <property type="entry name" value="RRM"/>
    <property type="match status" value="1"/>
</dbReference>
<reference evidence="4 5" key="1">
    <citation type="submission" date="2012-04" db="EMBL/GenBank/DDBJ databases">
        <title>The Genome Sequence of Loa loa.</title>
        <authorList>
            <consortium name="The Broad Institute Genome Sequencing Platform"/>
            <consortium name="Broad Institute Genome Sequencing Center for Infectious Disease"/>
            <person name="Nutman T.B."/>
            <person name="Fink D.L."/>
            <person name="Russ C."/>
            <person name="Young S."/>
            <person name="Zeng Q."/>
            <person name="Gargeya S."/>
            <person name="Alvarado L."/>
            <person name="Berlin A."/>
            <person name="Chapman S.B."/>
            <person name="Chen Z."/>
            <person name="Freedman E."/>
            <person name="Gellesch M."/>
            <person name="Goldberg J."/>
            <person name="Griggs A."/>
            <person name="Gujja S."/>
            <person name="Heilman E.R."/>
            <person name="Heiman D."/>
            <person name="Howarth C."/>
            <person name="Mehta T."/>
            <person name="Neiman D."/>
            <person name="Pearson M."/>
            <person name="Roberts A."/>
            <person name="Saif S."/>
            <person name="Shea T."/>
            <person name="Shenoy N."/>
            <person name="Sisk P."/>
            <person name="Stolte C."/>
            <person name="Sykes S."/>
            <person name="White J."/>
            <person name="Yandava C."/>
            <person name="Haas B."/>
            <person name="Henn M.R."/>
            <person name="Nusbaum C."/>
            <person name="Birren B."/>
        </authorList>
    </citation>
    <scope>NUCLEOTIDE SEQUENCE [LARGE SCALE GENOMIC DNA]</scope>
</reference>
<keyword evidence="1" id="KW-0694">RNA-binding</keyword>
<protein>
    <submittedName>
        <fullName evidence="4 6">RNA binding protein</fullName>
    </submittedName>
</protein>
<dbReference type="GeneID" id="9942765"/>
<sequence length="774" mass="86088">MSTEVNCINGGNSEIHHQQQQEPLTDRMENNVVLTTTPAIKSLMTEETDFFPEITGTSSHSVGTLCSASGPGSGSRSQKSKKRQNQKTFSLTDIFDMHKGIGSWADAAADAHTTSYSPSILQESSEAKQISNAMQRASASQQSDWNQYHNTDGNIRPSSLGLDRATHSRNVDLANLPDRPPFEVKVANINYKSSDSDLFYFFGGEGNVLNIRSEGQATRRGIAIVSLSSQEALVNALKLNNMELQGRSLRVSLRDHQSRPSFGSSKIPLQDHQSRPPFGSGNIGPNNAYEHYRNNDSCHEGGYSTLPHPRRGPTSVPYHAYNSEGRANRLPLQHCSSYRGRDNRRYDYGNRLFRHPKPGNNQISPRLMNRGSDSYGVSPKPSPLNENHFFHHNVEMEHDADKRGLGRIRTESVRSSTTDGTEKHERRKLQLQPRTKPLNSTGDDLPARPTNIFGLAKPVDTYEKEKQVEERLRLENEAFKAAEQRSRKSSERAVSVPASPLLIHGQVSVVTGSSLHDDRENCPPPVEKAIPEASYKSVKGDEKLETASVTPQLITNEGRVVEQTETLVTTLPSSALQLPPSPPQLSISAVRRQSFSNYPKMSETRTSATLLRTRNSYNRTFTRSRDSVRTQFPSNKLHSIPVRRGKSGSRRSGANSGGSGSNKDKHFVVNREKVEGNNVGSSVQPVVSNGPKQIENGSKPEQQSISKEEKREFVTSTMATAVKQSWQQHSDQQYSKREKKKQIAATREMPKYIEPKPFTFSSENKYAALLEADD</sequence>
<feature type="region of interest" description="Disordered" evidence="2">
    <location>
        <begin position="400"/>
        <end position="450"/>
    </location>
</feature>
<dbReference type="InParanoid" id="A0A1I7VGJ5"/>
<dbReference type="InterPro" id="IPR000504">
    <property type="entry name" value="RRM_dom"/>
</dbReference>
<evidence type="ECO:0000256" key="2">
    <source>
        <dbReference type="SAM" id="MobiDB-lite"/>
    </source>
</evidence>
<dbReference type="InterPro" id="IPR035979">
    <property type="entry name" value="RBD_domain_sf"/>
</dbReference>
<dbReference type="Proteomes" id="UP000095285">
    <property type="component" value="Unassembled WGS sequence"/>
</dbReference>
<feature type="compositionally biased region" description="Polar residues" evidence="2">
    <location>
        <begin position="55"/>
        <end position="67"/>
    </location>
</feature>
<dbReference type="Pfam" id="PF00076">
    <property type="entry name" value="RRM_1"/>
    <property type="match status" value="1"/>
</dbReference>